<evidence type="ECO:0000313" key="4">
    <source>
        <dbReference type="Proteomes" id="UP000075604"/>
    </source>
</evidence>
<dbReference type="Proteomes" id="UP000075604">
    <property type="component" value="Unassembled WGS sequence"/>
</dbReference>
<gene>
    <name evidence="3" type="ORF">BE04_50655</name>
</gene>
<sequence length="206" mass="21581">MMIMKAHRLAWVALLLVAAQVPFVAACSSAVSGSGDPEPDTGNDPSGEGGGDVSAPETAPDLFACGLELSCEKISRHLGPEPREALECAARLLLSGGTGVLAALDTPGPFIDETESLIVVLGDGTALVQTRERHCGAPDEPPCQPDTWEAPSLHQICDVEIPESMEEACEEDSEEGCVWVPWSGLSNCQAVDDATCTDIADRLAPR</sequence>
<evidence type="ECO:0000256" key="1">
    <source>
        <dbReference type="SAM" id="MobiDB-lite"/>
    </source>
</evidence>
<accession>A0A150PZV2</accession>
<proteinExistence type="predicted"/>
<evidence type="ECO:0000256" key="2">
    <source>
        <dbReference type="SAM" id="SignalP"/>
    </source>
</evidence>
<feature type="chain" id="PRO_5007566105" description="Secreted protein" evidence="2">
    <location>
        <begin position="26"/>
        <end position="206"/>
    </location>
</feature>
<feature type="signal peptide" evidence="2">
    <location>
        <begin position="1"/>
        <end position="25"/>
    </location>
</feature>
<dbReference type="AlphaFoldDB" id="A0A150PZV2"/>
<protein>
    <recommendedName>
        <fullName evidence="5">Secreted protein</fullName>
    </recommendedName>
</protein>
<evidence type="ECO:0008006" key="5">
    <source>
        <dbReference type="Google" id="ProtNLM"/>
    </source>
</evidence>
<reference evidence="3 4" key="1">
    <citation type="submission" date="2014-02" db="EMBL/GenBank/DDBJ databases">
        <title>The small core and large imbalanced accessory genome model reveals a collaborative survival strategy of Sorangium cellulosum strains in nature.</title>
        <authorList>
            <person name="Han K."/>
            <person name="Peng R."/>
            <person name="Blom J."/>
            <person name="Li Y.-Z."/>
        </authorList>
    </citation>
    <scope>NUCLEOTIDE SEQUENCE [LARGE SCALE GENOMIC DNA]</scope>
    <source>
        <strain evidence="3 4">So0157-18</strain>
    </source>
</reference>
<comment type="caution">
    <text evidence="3">The sequence shown here is derived from an EMBL/GenBank/DDBJ whole genome shotgun (WGS) entry which is preliminary data.</text>
</comment>
<keyword evidence="2" id="KW-0732">Signal</keyword>
<organism evidence="3 4">
    <name type="scientific">Sorangium cellulosum</name>
    <name type="common">Polyangium cellulosum</name>
    <dbReference type="NCBI Taxonomy" id="56"/>
    <lineage>
        <taxon>Bacteria</taxon>
        <taxon>Pseudomonadati</taxon>
        <taxon>Myxococcota</taxon>
        <taxon>Polyangia</taxon>
        <taxon>Polyangiales</taxon>
        <taxon>Polyangiaceae</taxon>
        <taxon>Sorangium</taxon>
    </lineage>
</organism>
<dbReference type="EMBL" id="JELX01000824">
    <property type="protein sequence ID" value="KYF61212.1"/>
    <property type="molecule type" value="Genomic_DNA"/>
</dbReference>
<evidence type="ECO:0000313" key="3">
    <source>
        <dbReference type="EMBL" id="KYF61212.1"/>
    </source>
</evidence>
<feature type="region of interest" description="Disordered" evidence="1">
    <location>
        <begin position="31"/>
        <end position="57"/>
    </location>
</feature>
<name>A0A150PZV2_SORCE</name>
<dbReference type="PROSITE" id="PS51257">
    <property type="entry name" value="PROKAR_LIPOPROTEIN"/>
    <property type="match status" value="1"/>
</dbReference>